<dbReference type="RefSeq" id="WP_092782612.1">
    <property type="nucleotide sequence ID" value="NZ_FOGI01000010.1"/>
</dbReference>
<proteinExistence type="predicted"/>
<dbReference type="EMBL" id="FOGI01000010">
    <property type="protein sequence ID" value="SES31928.1"/>
    <property type="molecule type" value="Genomic_DNA"/>
</dbReference>
<name>A0A1H9WDC6_9PSEU</name>
<gene>
    <name evidence="1" type="ORF">SAMN04487818_110101</name>
</gene>
<evidence type="ECO:0008006" key="3">
    <source>
        <dbReference type="Google" id="ProtNLM"/>
    </source>
</evidence>
<accession>A0A1H9WDC6</accession>
<dbReference type="AlphaFoldDB" id="A0A1H9WDC6"/>
<keyword evidence="2" id="KW-1185">Reference proteome</keyword>
<reference evidence="2" key="1">
    <citation type="submission" date="2016-10" db="EMBL/GenBank/DDBJ databases">
        <authorList>
            <person name="Varghese N."/>
            <person name="Submissions S."/>
        </authorList>
    </citation>
    <scope>NUCLEOTIDE SEQUENCE [LARGE SCALE GENOMIC DNA]</scope>
    <source>
        <strain evidence="2">DSM 44260</strain>
    </source>
</reference>
<protein>
    <recommendedName>
        <fullName evidence="3">DUF397 domain-containing protein</fullName>
    </recommendedName>
</protein>
<organism evidence="1 2">
    <name type="scientific">Actinokineospora terrae</name>
    <dbReference type="NCBI Taxonomy" id="155974"/>
    <lineage>
        <taxon>Bacteria</taxon>
        <taxon>Bacillati</taxon>
        <taxon>Actinomycetota</taxon>
        <taxon>Actinomycetes</taxon>
        <taxon>Pseudonocardiales</taxon>
        <taxon>Pseudonocardiaceae</taxon>
        <taxon>Actinokineospora</taxon>
    </lineage>
</organism>
<sequence>MTRNPDIDVYATIRPGAEISCEVTKTEVQLRFGGHSDGFHLIIEAGALSRFVTSVQDALTQYENAA</sequence>
<dbReference type="Proteomes" id="UP000199051">
    <property type="component" value="Unassembled WGS sequence"/>
</dbReference>
<evidence type="ECO:0000313" key="1">
    <source>
        <dbReference type="EMBL" id="SES31928.1"/>
    </source>
</evidence>
<evidence type="ECO:0000313" key="2">
    <source>
        <dbReference type="Proteomes" id="UP000199051"/>
    </source>
</evidence>